<dbReference type="RefSeq" id="XP_062718375.1">
    <property type="nucleotide sequence ID" value="XM_062870580.1"/>
</dbReference>
<reference evidence="1" key="2">
    <citation type="submission" date="2023-06" db="EMBL/GenBank/DDBJ databases">
        <authorList>
            <consortium name="Lawrence Berkeley National Laboratory"/>
            <person name="Mondo S.J."/>
            <person name="Hensen N."/>
            <person name="Bonometti L."/>
            <person name="Westerberg I."/>
            <person name="Brannstrom I.O."/>
            <person name="Guillou S."/>
            <person name="Cros-Aarteil S."/>
            <person name="Calhoun S."/>
            <person name="Haridas S."/>
            <person name="Kuo A."/>
            <person name="Pangilinan J."/>
            <person name="Riley R."/>
            <person name="Labutti K."/>
            <person name="Andreopoulos B."/>
            <person name="Lipzen A."/>
            <person name="Chen C."/>
            <person name="Yanf M."/>
            <person name="Daum C."/>
            <person name="Ng V."/>
            <person name="Clum A."/>
            <person name="Steindorff A."/>
            <person name="Ohm R."/>
            <person name="Martin F."/>
            <person name="Silar P."/>
            <person name="Natvig D."/>
            <person name="Lalanne C."/>
            <person name="Gautier V."/>
            <person name="Ament-Velasquez S.L."/>
            <person name="Kruys A."/>
            <person name="Hutchinson M.I."/>
            <person name="Powell A.J."/>
            <person name="Barry K."/>
            <person name="Miller A.N."/>
            <person name="Grigoriev I.V."/>
            <person name="Debuchy R."/>
            <person name="Gladieux P."/>
            <person name="Thoren M.H."/>
            <person name="Johannesson H."/>
        </authorList>
    </citation>
    <scope>NUCLEOTIDE SEQUENCE</scope>
    <source>
        <strain evidence="1">CBS 333.67</strain>
    </source>
</reference>
<dbReference type="EMBL" id="JAUDZG010000007">
    <property type="protein sequence ID" value="KAK3302595.1"/>
    <property type="molecule type" value="Genomic_DNA"/>
</dbReference>
<keyword evidence="2" id="KW-1185">Reference proteome</keyword>
<comment type="caution">
    <text evidence="1">The sequence shown here is derived from an EMBL/GenBank/DDBJ whole genome shotgun (WGS) entry which is preliminary data.</text>
</comment>
<organism evidence="1 2">
    <name type="scientific">Chaetomium strumarium</name>
    <dbReference type="NCBI Taxonomy" id="1170767"/>
    <lineage>
        <taxon>Eukaryota</taxon>
        <taxon>Fungi</taxon>
        <taxon>Dikarya</taxon>
        <taxon>Ascomycota</taxon>
        <taxon>Pezizomycotina</taxon>
        <taxon>Sordariomycetes</taxon>
        <taxon>Sordariomycetidae</taxon>
        <taxon>Sordariales</taxon>
        <taxon>Chaetomiaceae</taxon>
        <taxon>Chaetomium</taxon>
    </lineage>
</organism>
<dbReference type="AlphaFoldDB" id="A0AAJ0GMS5"/>
<protein>
    <submittedName>
        <fullName evidence="1">Uncharacterized protein</fullName>
    </submittedName>
</protein>
<sequence>MTSHYRPLLPRPGPEIFEMNNDCAQTPVFRKTLTGEILIWLEMAATDASQVYPTPPLDEIPDALPDIETDATSTFTELATPPLYEIPPVLAIDTPQDLATQPLYELPPLPAIDTSEELATQPLDKILDALPNINTNATDTFTELASQPLYELPPLLAIDKSEAFATQPLYGIPPVLATDTSQDPATQPLDEIPPVPCYPKKPILHGPKGLHSWEAFIRRELGGMHLEPLVDCTDEELADLAARCPEEHALNEDIAFLIVARRLGTGIRRRLKNERDYPINHDGSRSPHQTVKELWTHVFALCCPSRDEMWEELRTMTLDRTLHDYINRALWLRRQLLRLGE</sequence>
<reference evidence="1" key="1">
    <citation type="journal article" date="2023" name="Mol. Phylogenet. Evol.">
        <title>Genome-scale phylogeny and comparative genomics of the fungal order Sordariales.</title>
        <authorList>
            <person name="Hensen N."/>
            <person name="Bonometti L."/>
            <person name="Westerberg I."/>
            <person name="Brannstrom I.O."/>
            <person name="Guillou S."/>
            <person name="Cros-Aarteil S."/>
            <person name="Calhoun S."/>
            <person name="Haridas S."/>
            <person name="Kuo A."/>
            <person name="Mondo S."/>
            <person name="Pangilinan J."/>
            <person name="Riley R."/>
            <person name="LaButti K."/>
            <person name="Andreopoulos B."/>
            <person name="Lipzen A."/>
            <person name="Chen C."/>
            <person name="Yan M."/>
            <person name="Daum C."/>
            <person name="Ng V."/>
            <person name="Clum A."/>
            <person name="Steindorff A."/>
            <person name="Ohm R.A."/>
            <person name="Martin F."/>
            <person name="Silar P."/>
            <person name="Natvig D.O."/>
            <person name="Lalanne C."/>
            <person name="Gautier V."/>
            <person name="Ament-Velasquez S.L."/>
            <person name="Kruys A."/>
            <person name="Hutchinson M.I."/>
            <person name="Powell A.J."/>
            <person name="Barry K."/>
            <person name="Miller A.N."/>
            <person name="Grigoriev I.V."/>
            <person name="Debuchy R."/>
            <person name="Gladieux P."/>
            <person name="Hiltunen Thoren M."/>
            <person name="Johannesson H."/>
        </authorList>
    </citation>
    <scope>NUCLEOTIDE SEQUENCE</scope>
    <source>
        <strain evidence="1">CBS 333.67</strain>
    </source>
</reference>
<gene>
    <name evidence="1" type="ORF">B0T15DRAFT_562518</name>
</gene>
<dbReference type="GeneID" id="87889409"/>
<accession>A0AAJ0GMS5</accession>
<name>A0AAJ0GMS5_9PEZI</name>
<dbReference type="Proteomes" id="UP001273166">
    <property type="component" value="Unassembled WGS sequence"/>
</dbReference>
<proteinExistence type="predicted"/>
<evidence type="ECO:0000313" key="1">
    <source>
        <dbReference type="EMBL" id="KAK3302595.1"/>
    </source>
</evidence>
<evidence type="ECO:0000313" key="2">
    <source>
        <dbReference type="Proteomes" id="UP001273166"/>
    </source>
</evidence>